<dbReference type="InterPro" id="IPR002491">
    <property type="entry name" value="ABC_transptr_periplasmic_BD"/>
</dbReference>
<dbReference type="Proteomes" id="UP000186108">
    <property type="component" value="Chromosome"/>
</dbReference>
<evidence type="ECO:0000259" key="4">
    <source>
        <dbReference type="PROSITE" id="PS50983"/>
    </source>
</evidence>
<evidence type="ECO:0000256" key="2">
    <source>
        <dbReference type="SAM" id="MobiDB-lite"/>
    </source>
</evidence>
<protein>
    <submittedName>
        <fullName evidence="5">Heme ABC transporter substrate-binding protein</fullName>
    </submittedName>
</protein>
<dbReference type="EMBL" id="CP009111">
    <property type="protein sequence ID" value="ANS29103.1"/>
    <property type="molecule type" value="Genomic_DNA"/>
</dbReference>
<reference evidence="5 6" key="1">
    <citation type="submission" date="2014-07" db="EMBL/GenBank/DDBJ databases">
        <authorList>
            <person name="Zhang J.E."/>
            <person name="Yang H."/>
            <person name="Guo J."/>
            <person name="Deng Z."/>
            <person name="Luo H."/>
            <person name="Luo M."/>
            <person name="Zhao B."/>
        </authorList>
    </citation>
    <scope>NUCLEOTIDE SEQUENCE [LARGE SCALE GENOMIC DNA]</scope>
    <source>
        <strain evidence="5 6">1CP</strain>
    </source>
</reference>
<dbReference type="RefSeq" id="WP_081315392.1">
    <property type="nucleotide sequence ID" value="NZ_CP009111.1"/>
</dbReference>
<feature type="region of interest" description="Disordered" evidence="2">
    <location>
        <begin position="33"/>
        <end position="53"/>
    </location>
</feature>
<dbReference type="Gene3D" id="3.40.50.1980">
    <property type="entry name" value="Nitrogenase molybdenum iron protein domain"/>
    <property type="match status" value="2"/>
</dbReference>
<dbReference type="AlphaFoldDB" id="A0A1B1K8Y4"/>
<feature type="chain" id="PRO_5038507893" evidence="3">
    <location>
        <begin position="29"/>
        <end position="346"/>
    </location>
</feature>
<comment type="similarity">
    <text evidence="1">Belongs to the bacterial solute-binding protein 8 family.</text>
</comment>
<proteinExistence type="inferred from homology"/>
<dbReference type="PANTHER" id="PTHR30535">
    <property type="entry name" value="VITAMIN B12-BINDING PROTEIN"/>
    <property type="match status" value="1"/>
</dbReference>
<gene>
    <name evidence="5" type="ORF">R1CP_22135</name>
</gene>
<evidence type="ECO:0000313" key="5">
    <source>
        <dbReference type="EMBL" id="ANS29103.1"/>
    </source>
</evidence>
<dbReference type="InterPro" id="IPR050902">
    <property type="entry name" value="ABC_Transporter_SBP"/>
</dbReference>
<dbReference type="PANTHER" id="PTHR30535:SF4">
    <property type="entry name" value="HEMIN-BINDING PERIPLASMIC PROTEIN HMUT"/>
    <property type="match status" value="1"/>
</dbReference>
<dbReference type="PATRIC" id="fig|37919.13.peg.4684"/>
<evidence type="ECO:0000256" key="3">
    <source>
        <dbReference type="SAM" id="SignalP"/>
    </source>
</evidence>
<organism evidence="5 6">
    <name type="scientific">Rhodococcus opacus</name>
    <name type="common">Nocardia opaca</name>
    <dbReference type="NCBI Taxonomy" id="37919"/>
    <lineage>
        <taxon>Bacteria</taxon>
        <taxon>Bacillati</taxon>
        <taxon>Actinomycetota</taxon>
        <taxon>Actinomycetes</taxon>
        <taxon>Mycobacteriales</taxon>
        <taxon>Nocardiaceae</taxon>
        <taxon>Rhodococcus</taxon>
    </lineage>
</organism>
<accession>A0A1B1K8Y4</accession>
<dbReference type="SUPFAM" id="SSF53807">
    <property type="entry name" value="Helical backbone' metal receptor"/>
    <property type="match status" value="1"/>
</dbReference>
<feature type="signal peptide" evidence="3">
    <location>
        <begin position="1"/>
        <end position="28"/>
    </location>
</feature>
<dbReference type="Pfam" id="PF01497">
    <property type="entry name" value="Peripla_BP_2"/>
    <property type="match status" value="1"/>
</dbReference>
<evidence type="ECO:0000313" key="6">
    <source>
        <dbReference type="Proteomes" id="UP000186108"/>
    </source>
</evidence>
<evidence type="ECO:0000256" key="1">
    <source>
        <dbReference type="ARBA" id="ARBA00008814"/>
    </source>
</evidence>
<sequence>MRSVFRTRTDRSLFAVLALLLVSAVAVSACTSGTGDSGGGTGGARTAVLDDLDPEPLASPATPVLPVTVRSFDGVDVTITDASRIVTADRYGTLTETVFALGLGDNVVGRDIASEFPAAQDVPVVTPGGQSLNAEAILDLAPTVILTDTSIGPQAVQDQLRAAGVPVVYFDPTRTLEGVPGQITAVADALGVPEQGRELAARTESEIAAARSRAPQGDEPLKIAFLYLRGTAITMIGGPGSGADSLIDALGAVDAGTASGITQQFAPITSEALIAAAPDVLLMMTGGLESIGGIEGLEKMPGVAQTPAGKNQRVVDMQDGVLLSFGPNTGRVLGALADAVYPTANP</sequence>
<feature type="domain" description="Fe/B12 periplasmic-binding" evidence="4">
    <location>
        <begin position="86"/>
        <end position="344"/>
    </location>
</feature>
<keyword evidence="3" id="KW-0732">Signal</keyword>
<name>A0A1B1K8Y4_RHOOP</name>
<dbReference type="PROSITE" id="PS51257">
    <property type="entry name" value="PROKAR_LIPOPROTEIN"/>
    <property type="match status" value="1"/>
</dbReference>
<dbReference type="PROSITE" id="PS50983">
    <property type="entry name" value="FE_B12_PBP"/>
    <property type="match status" value="1"/>
</dbReference>